<keyword evidence="2 5" id="KW-0238">DNA-binding</keyword>
<reference evidence="5 6" key="1">
    <citation type="submission" date="2020-08" db="EMBL/GenBank/DDBJ databases">
        <title>Genomic Encyclopedia of Type Strains, Phase III (KMG-III): the genomes of soil and plant-associated and newly described type strains.</title>
        <authorList>
            <person name="Whitman W."/>
        </authorList>
    </citation>
    <scope>NUCLEOTIDE SEQUENCE [LARGE SCALE GENOMIC DNA]</scope>
    <source>
        <strain evidence="5 6">CECT 8234</strain>
    </source>
</reference>
<dbReference type="Pfam" id="PF02311">
    <property type="entry name" value="AraC_binding"/>
    <property type="match status" value="1"/>
</dbReference>
<dbReference type="RefSeq" id="WP_183558656.1">
    <property type="nucleotide sequence ID" value="NZ_CBCSLB010000004.1"/>
</dbReference>
<dbReference type="SUPFAM" id="SSF51215">
    <property type="entry name" value="Regulatory protein AraC"/>
    <property type="match status" value="1"/>
</dbReference>
<dbReference type="PRINTS" id="PR00032">
    <property type="entry name" value="HTHARAC"/>
</dbReference>
<dbReference type="InterPro" id="IPR009057">
    <property type="entry name" value="Homeodomain-like_sf"/>
</dbReference>
<dbReference type="InterPro" id="IPR020449">
    <property type="entry name" value="Tscrpt_reg_AraC-type_HTH"/>
</dbReference>
<evidence type="ECO:0000259" key="4">
    <source>
        <dbReference type="PROSITE" id="PS01124"/>
    </source>
</evidence>
<evidence type="ECO:0000256" key="3">
    <source>
        <dbReference type="ARBA" id="ARBA00023163"/>
    </source>
</evidence>
<protein>
    <submittedName>
        <fullName evidence="5">AraC-like DNA-binding protein/mannose-6-phosphate isomerase-like protein (Cupin superfamily)</fullName>
    </submittedName>
</protein>
<dbReference type="InterPro" id="IPR018062">
    <property type="entry name" value="HTH_AraC-typ_CS"/>
</dbReference>
<proteinExistence type="predicted"/>
<dbReference type="Proteomes" id="UP000518605">
    <property type="component" value="Unassembled WGS sequence"/>
</dbReference>
<dbReference type="GO" id="GO:0016853">
    <property type="term" value="F:isomerase activity"/>
    <property type="evidence" value="ECO:0007669"/>
    <property type="project" value="UniProtKB-KW"/>
</dbReference>
<dbReference type="EMBL" id="JACHXW010000002">
    <property type="protein sequence ID" value="MBB3150556.1"/>
    <property type="molecule type" value="Genomic_DNA"/>
</dbReference>
<dbReference type="GO" id="GO:0043565">
    <property type="term" value="F:sequence-specific DNA binding"/>
    <property type="evidence" value="ECO:0007669"/>
    <property type="project" value="InterPro"/>
</dbReference>
<evidence type="ECO:0000313" key="6">
    <source>
        <dbReference type="Proteomes" id="UP000518605"/>
    </source>
</evidence>
<accession>A0A7W5C3I2</accession>
<dbReference type="InterPro" id="IPR037923">
    <property type="entry name" value="HTH-like"/>
</dbReference>
<dbReference type="SMART" id="SM00342">
    <property type="entry name" value="HTH_ARAC"/>
    <property type="match status" value="1"/>
</dbReference>
<feature type="domain" description="HTH araC/xylS-type" evidence="4">
    <location>
        <begin position="201"/>
        <end position="299"/>
    </location>
</feature>
<name>A0A7W5C3I2_9BACL</name>
<gene>
    <name evidence="5" type="ORF">FHS16_000590</name>
</gene>
<dbReference type="GO" id="GO:0003700">
    <property type="term" value="F:DNA-binding transcription factor activity"/>
    <property type="evidence" value="ECO:0007669"/>
    <property type="project" value="InterPro"/>
</dbReference>
<organism evidence="5 6">
    <name type="scientific">Paenibacillus endophyticus</name>
    <dbReference type="NCBI Taxonomy" id="1294268"/>
    <lineage>
        <taxon>Bacteria</taxon>
        <taxon>Bacillati</taxon>
        <taxon>Bacillota</taxon>
        <taxon>Bacilli</taxon>
        <taxon>Bacillales</taxon>
        <taxon>Paenibacillaceae</taxon>
        <taxon>Paenibacillus</taxon>
    </lineage>
</organism>
<dbReference type="Gene3D" id="1.10.10.60">
    <property type="entry name" value="Homeodomain-like"/>
    <property type="match status" value="2"/>
</dbReference>
<dbReference type="AlphaFoldDB" id="A0A7W5C3I2"/>
<dbReference type="Pfam" id="PF12833">
    <property type="entry name" value="HTH_18"/>
    <property type="match status" value="1"/>
</dbReference>
<sequence>MPENSDYPIYAYKEMLDEQFPFKIESRSRSTMNTILHAHEHLQLCYMLSGSCLHFAAGRHYVLTKGDLFSIPPYQEHRLDPRDDMDFVMIQVDFMPHAVNENLRDMTQMQTFVDFAYIRPLISESDLMPKITLPPATQSIVESLLDVLLREWEEREEGYRLAIKAELLRLLVIIGRQYKRYVQTQGQQERQKVAQHREAFYEAITYMQTHYNEDLHLEEVAAKALMAPSYFSYMLKLIQGKSYIELLSSIRMQASMGLLNETGLSISEIATRVGYNHISHFNRTFKKHTGVTPGDYRRSGSGELLP</sequence>
<evidence type="ECO:0000256" key="2">
    <source>
        <dbReference type="ARBA" id="ARBA00023125"/>
    </source>
</evidence>
<dbReference type="InterPro" id="IPR018060">
    <property type="entry name" value="HTH_AraC"/>
</dbReference>
<keyword evidence="5" id="KW-0413">Isomerase</keyword>
<keyword evidence="6" id="KW-1185">Reference proteome</keyword>
<dbReference type="InterPro" id="IPR003313">
    <property type="entry name" value="AraC-bd"/>
</dbReference>
<keyword evidence="1" id="KW-0805">Transcription regulation</keyword>
<comment type="caution">
    <text evidence="5">The sequence shown here is derived from an EMBL/GenBank/DDBJ whole genome shotgun (WGS) entry which is preliminary data.</text>
</comment>
<dbReference type="SUPFAM" id="SSF46689">
    <property type="entry name" value="Homeodomain-like"/>
    <property type="match status" value="1"/>
</dbReference>
<dbReference type="PANTHER" id="PTHR43280:SF2">
    <property type="entry name" value="HTH-TYPE TRANSCRIPTIONAL REGULATOR EXSA"/>
    <property type="match status" value="1"/>
</dbReference>
<dbReference type="PROSITE" id="PS01124">
    <property type="entry name" value="HTH_ARAC_FAMILY_2"/>
    <property type="match status" value="1"/>
</dbReference>
<dbReference type="InterPro" id="IPR014710">
    <property type="entry name" value="RmlC-like_jellyroll"/>
</dbReference>
<dbReference type="PROSITE" id="PS00041">
    <property type="entry name" value="HTH_ARAC_FAMILY_1"/>
    <property type="match status" value="1"/>
</dbReference>
<dbReference type="CDD" id="cd02208">
    <property type="entry name" value="cupin_RmlC-like"/>
    <property type="match status" value="1"/>
</dbReference>
<keyword evidence="3" id="KW-0804">Transcription</keyword>
<evidence type="ECO:0000313" key="5">
    <source>
        <dbReference type="EMBL" id="MBB3150556.1"/>
    </source>
</evidence>
<dbReference type="PANTHER" id="PTHR43280">
    <property type="entry name" value="ARAC-FAMILY TRANSCRIPTIONAL REGULATOR"/>
    <property type="match status" value="1"/>
</dbReference>
<evidence type="ECO:0000256" key="1">
    <source>
        <dbReference type="ARBA" id="ARBA00023015"/>
    </source>
</evidence>
<dbReference type="Gene3D" id="2.60.120.10">
    <property type="entry name" value="Jelly Rolls"/>
    <property type="match status" value="1"/>
</dbReference>